<comment type="caution">
    <text evidence="2">The sequence shown here is derived from an EMBL/GenBank/DDBJ whole genome shotgun (WGS) entry which is preliminary data.</text>
</comment>
<dbReference type="AlphaFoldDB" id="A0A6A0A6R8"/>
<feature type="region of interest" description="Disordered" evidence="1">
    <location>
        <begin position="20"/>
        <end position="58"/>
    </location>
</feature>
<proteinExistence type="predicted"/>
<feature type="compositionally biased region" description="Polar residues" evidence="1">
    <location>
        <begin position="48"/>
        <end position="58"/>
    </location>
</feature>
<keyword evidence="3" id="KW-1185">Reference proteome</keyword>
<sequence length="58" mass="5842">PPAMASSPMPWLDALAPLVQRQALQPAPTSSEQQQPQEEGCGAGTGPAAQQRTSGGSA</sequence>
<feature type="compositionally biased region" description="Low complexity" evidence="1">
    <location>
        <begin position="25"/>
        <end position="39"/>
    </location>
</feature>
<dbReference type="Proteomes" id="UP000485058">
    <property type="component" value="Unassembled WGS sequence"/>
</dbReference>
<evidence type="ECO:0000256" key="1">
    <source>
        <dbReference type="SAM" id="MobiDB-lite"/>
    </source>
</evidence>
<accession>A0A6A0A6R8</accession>
<gene>
    <name evidence="2" type="ORF">HaLaN_26653</name>
</gene>
<reference evidence="2 3" key="1">
    <citation type="submission" date="2020-02" db="EMBL/GenBank/DDBJ databases">
        <title>Draft genome sequence of Haematococcus lacustris strain NIES-144.</title>
        <authorList>
            <person name="Morimoto D."/>
            <person name="Nakagawa S."/>
            <person name="Yoshida T."/>
            <person name="Sawayama S."/>
        </authorList>
    </citation>
    <scope>NUCLEOTIDE SEQUENCE [LARGE SCALE GENOMIC DNA]</scope>
    <source>
        <strain evidence="2 3">NIES-144</strain>
    </source>
</reference>
<feature type="non-terminal residue" evidence="2">
    <location>
        <position position="1"/>
    </location>
</feature>
<name>A0A6A0A6R8_HAELA</name>
<protein>
    <submittedName>
        <fullName evidence="2">Uncharacterized protein</fullName>
    </submittedName>
</protein>
<dbReference type="EMBL" id="BLLF01003780">
    <property type="protein sequence ID" value="GFH28201.1"/>
    <property type="molecule type" value="Genomic_DNA"/>
</dbReference>
<evidence type="ECO:0000313" key="3">
    <source>
        <dbReference type="Proteomes" id="UP000485058"/>
    </source>
</evidence>
<organism evidence="2 3">
    <name type="scientific">Haematococcus lacustris</name>
    <name type="common">Green alga</name>
    <name type="synonym">Haematococcus pluvialis</name>
    <dbReference type="NCBI Taxonomy" id="44745"/>
    <lineage>
        <taxon>Eukaryota</taxon>
        <taxon>Viridiplantae</taxon>
        <taxon>Chlorophyta</taxon>
        <taxon>core chlorophytes</taxon>
        <taxon>Chlorophyceae</taxon>
        <taxon>CS clade</taxon>
        <taxon>Chlamydomonadales</taxon>
        <taxon>Haematococcaceae</taxon>
        <taxon>Haematococcus</taxon>
    </lineage>
</organism>
<evidence type="ECO:0000313" key="2">
    <source>
        <dbReference type="EMBL" id="GFH28201.1"/>
    </source>
</evidence>